<protein>
    <recommendedName>
        <fullName evidence="3">Lipoprotein</fullName>
    </recommendedName>
</protein>
<dbReference type="RefSeq" id="WP_087617338.1">
    <property type="nucleotide sequence ID" value="NZ_JAFBEY010000001.1"/>
</dbReference>
<sequence length="181" mass="21068">MKKWLIAFVLLICITGCKNIQTLEIPYERQELKIAIIGDTPDIQNKNITFEHLSLDELNNKVNILSSEFNAIMITPSMFVDASQDQYSEAYHNVEIPVVFWNSSKAHYPFVNNKVNYLNENEVSLNNIPNSLDGIEQTHSTIFLYDIETEKESVWFFQLNEPNELKKLYSEIFNKIEEVTI</sequence>
<keyword evidence="2" id="KW-1185">Reference proteome</keyword>
<gene>
    <name evidence="1" type="ORF">CBM15_09755</name>
</gene>
<name>A0ABX3ZHJ0_9BACL</name>
<organism evidence="1 2">
    <name type="scientific">Solibacillus kalamii</name>
    <dbReference type="NCBI Taxonomy" id="1748298"/>
    <lineage>
        <taxon>Bacteria</taxon>
        <taxon>Bacillati</taxon>
        <taxon>Bacillota</taxon>
        <taxon>Bacilli</taxon>
        <taxon>Bacillales</taxon>
        <taxon>Caryophanaceae</taxon>
        <taxon>Solibacillus</taxon>
    </lineage>
</organism>
<dbReference type="Proteomes" id="UP000196594">
    <property type="component" value="Unassembled WGS sequence"/>
</dbReference>
<accession>A0ABX3ZHJ0</accession>
<evidence type="ECO:0008006" key="3">
    <source>
        <dbReference type="Google" id="ProtNLM"/>
    </source>
</evidence>
<evidence type="ECO:0000313" key="2">
    <source>
        <dbReference type="Proteomes" id="UP000196594"/>
    </source>
</evidence>
<reference evidence="1 2" key="1">
    <citation type="journal article" date="2017" name="Int. J. Syst. Evol. Microbiol.">
        <title>Solibacillus kalamii sp. nov., isolated from a high-efficiency particulate arrestance filter system used in the International Space Station.</title>
        <authorList>
            <person name="Checinska Sielaff A."/>
            <person name="Kumar R.M."/>
            <person name="Pal D."/>
            <person name="Mayilraj S."/>
            <person name="Venkateswaran K."/>
        </authorList>
    </citation>
    <scope>NUCLEOTIDE SEQUENCE [LARGE SCALE GENOMIC DNA]</scope>
    <source>
        <strain evidence="1 2">ISSFR-015</strain>
    </source>
</reference>
<dbReference type="EMBL" id="NHNT01000005">
    <property type="protein sequence ID" value="OUZ39137.1"/>
    <property type="molecule type" value="Genomic_DNA"/>
</dbReference>
<evidence type="ECO:0000313" key="1">
    <source>
        <dbReference type="EMBL" id="OUZ39137.1"/>
    </source>
</evidence>
<comment type="caution">
    <text evidence="1">The sequence shown here is derived from an EMBL/GenBank/DDBJ whole genome shotgun (WGS) entry which is preliminary data.</text>
</comment>
<proteinExistence type="predicted"/>